<evidence type="ECO:0000256" key="2">
    <source>
        <dbReference type="ARBA" id="ARBA00005695"/>
    </source>
</evidence>
<name>A0A918LI14_9PSEU</name>
<keyword evidence="7" id="KW-1185">Reference proteome</keyword>
<comment type="caution">
    <text evidence="6">The sequence shown here is derived from an EMBL/GenBank/DDBJ whole genome shotgun (WGS) entry which is preliminary data.</text>
</comment>
<sequence length="556" mass="59548">MKRRPLIAVGAALVVALTACGGAPRQAAESTGGRGGTLTVLATADFAHLDPAQNWTMRDILFGGRTLYRTLTAYAAAPGAEGTQVLPDLATALGAPSDGNKTWTYRLRDGVKFEDGTPVTSEHVKYGIERIFDAELQEGPGYLRDMLVGGDDYEGPYKDPAGLPSIETPDDQTIVFHLNRSTADLDYILALPTSAPVLKAKDTGVHYDNAVFSSGPYMVEKYDRGKELILVRNPHWDQSTDPIRKANPDRIEVRQGLSAATIDQRLIADQGPDQTAVAWQDISAASMPRVLGDPDVRARFIAESSICTRMLAFNTAKAPFDNQKAREAVAYGLSRESYRTAKGGEAIADFASSYMPPALTGGAVNEAFTAPPEGDVERARGLLSEAGMPEGFEVTLTTTSSDQGRATAEAVQSSLARIGVTVRINAVDASVFYSTTGTPASQDHMVFDGWCADWPNGASFIPQKFDGRNIQPKGNTIISQLNNAEVNARIDAIAGMTDPAAAQRAWGELDARIVALMPAVPLVWDKMPLLRGSRVSGAFGHPIWQGEIDYATVSVA</sequence>
<dbReference type="CDD" id="cd08506">
    <property type="entry name" value="PBP2_clavulanate_OppA2"/>
    <property type="match status" value="1"/>
</dbReference>
<dbReference type="GO" id="GO:0015833">
    <property type="term" value="P:peptide transport"/>
    <property type="evidence" value="ECO:0007669"/>
    <property type="project" value="TreeGrafter"/>
</dbReference>
<organism evidence="6 7">
    <name type="scientific">Actinokineospora fastidiosa</name>
    <dbReference type="NCBI Taxonomy" id="1816"/>
    <lineage>
        <taxon>Bacteria</taxon>
        <taxon>Bacillati</taxon>
        <taxon>Actinomycetota</taxon>
        <taxon>Actinomycetes</taxon>
        <taxon>Pseudonocardiales</taxon>
        <taxon>Pseudonocardiaceae</taxon>
        <taxon>Actinokineospora</taxon>
    </lineage>
</organism>
<feature type="chain" id="PRO_5037332813" evidence="4">
    <location>
        <begin position="28"/>
        <end position="556"/>
    </location>
</feature>
<evidence type="ECO:0000256" key="1">
    <source>
        <dbReference type="ARBA" id="ARBA00004193"/>
    </source>
</evidence>
<evidence type="ECO:0000313" key="6">
    <source>
        <dbReference type="EMBL" id="GGS53992.1"/>
    </source>
</evidence>
<dbReference type="GO" id="GO:0043190">
    <property type="term" value="C:ATP-binding cassette (ABC) transporter complex"/>
    <property type="evidence" value="ECO:0007669"/>
    <property type="project" value="InterPro"/>
</dbReference>
<dbReference type="InterPro" id="IPR039424">
    <property type="entry name" value="SBP_5"/>
</dbReference>
<dbReference type="Gene3D" id="3.10.105.10">
    <property type="entry name" value="Dipeptide-binding Protein, Domain 3"/>
    <property type="match status" value="1"/>
</dbReference>
<dbReference type="InterPro" id="IPR000914">
    <property type="entry name" value="SBP_5_dom"/>
</dbReference>
<dbReference type="GO" id="GO:0042597">
    <property type="term" value="C:periplasmic space"/>
    <property type="evidence" value="ECO:0007669"/>
    <property type="project" value="UniProtKB-ARBA"/>
</dbReference>
<accession>A0A918LI14</accession>
<feature type="domain" description="Solute-binding protein family 5" evidence="5">
    <location>
        <begin position="85"/>
        <end position="469"/>
    </location>
</feature>
<dbReference type="SUPFAM" id="SSF53850">
    <property type="entry name" value="Periplasmic binding protein-like II"/>
    <property type="match status" value="1"/>
</dbReference>
<dbReference type="InterPro" id="IPR030678">
    <property type="entry name" value="Peptide/Ni-bd"/>
</dbReference>
<dbReference type="AlphaFoldDB" id="A0A918LI14"/>
<keyword evidence="3 4" id="KW-0732">Signal</keyword>
<dbReference type="PANTHER" id="PTHR30290:SF83">
    <property type="entry name" value="ABC TRANSPORTER SUBSTRATE-BINDING PROTEIN"/>
    <property type="match status" value="1"/>
</dbReference>
<reference evidence="6" key="2">
    <citation type="submission" date="2020-09" db="EMBL/GenBank/DDBJ databases">
        <authorList>
            <person name="Sun Q."/>
            <person name="Ohkuma M."/>
        </authorList>
    </citation>
    <scope>NUCLEOTIDE SEQUENCE</scope>
    <source>
        <strain evidence="6">JCM 3276</strain>
    </source>
</reference>
<dbReference type="GO" id="GO:1904680">
    <property type="term" value="F:peptide transmembrane transporter activity"/>
    <property type="evidence" value="ECO:0007669"/>
    <property type="project" value="TreeGrafter"/>
</dbReference>
<comment type="subcellular location">
    <subcellularLocation>
        <location evidence="1">Cell membrane</location>
        <topology evidence="1">Lipid-anchor</topology>
    </subcellularLocation>
</comment>
<dbReference type="InterPro" id="IPR023765">
    <property type="entry name" value="SBP_5_CS"/>
</dbReference>
<comment type="similarity">
    <text evidence="2">Belongs to the bacterial solute-binding protein 5 family.</text>
</comment>
<dbReference type="RefSeq" id="WP_189213647.1">
    <property type="nucleotide sequence ID" value="NZ_BMRB01000007.1"/>
</dbReference>
<dbReference type="PROSITE" id="PS51257">
    <property type="entry name" value="PROKAR_LIPOPROTEIN"/>
    <property type="match status" value="1"/>
</dbReference>
<feature type="signal peptide" evidence="4">
    <location>
        <begin position="1"/>
        <end position="27"/>
    </location>
</feature>
<dbReference type="EMBL" id="BMRB01000007">
    <property type="protein sequence ID" value="GGS53992.1"/>
    <property type="molecule type" value="Genomic_DNA"/>
</dbReference>
<reference evidence="6" key="1">
    <citation type="journal article" date="2014" name="Int. J. Syst. Evol. Microbiol.">
        <title>Complete genome sequence of Corynebacterium casei LMG S-19264T (=DSM 44701T), isolated from a smear-ripened cheese.</title>
        <authorList>
            <consortium name="US DOE Joint Genome Institute (JGI-PGF)"/>
            <person name="Walter F."/>
            <person name="Albersmeier A."/>
            <person name="Kalinowski J."/>
            <person name="Ruckert C."/>
        </authorList>
    </citation>
    <scope>NUCLEOTIDE SEQUENCE</scope>
    <source>
        <strain evidence="6">JCM 3276</strain>
    </source>
</reference>
<dbReference type="PROSITE" id="PS01040">
    <property type="entry name" value="SBP_BACTERIAL_5"/>
    <property type="match status" value="1"/>
</dbReference>
<evidence type="ECO:0000259" key="5">
    <source>
        <dbReference type="Pfam" id="PF00496"/>
    </source>
</evidence>
<dbReference type="Gene3D" id="3.40.190.10">
    <property type="entry name" value="Periplasmic binding protein-like II"/>
    <property type="match status" value="1"/>
</dbReference>
<dbReference type="Pfam" id="PF00496">
    <property type="entry name" value="SBP_bac_5"/>
    <property type="match status" value="1"/>
</dbReference>
<dbReference type="Proteomes" id="UP000660680">
    <property type="component" value="Unassembled WGS sequence"/>
</dbReference>
<gene>
    <name evidence="6" type="ORF">GCM10010171_56390</name>
</gene>
<dbReference type="PANTHER" id="PTHR30290">
    <property type="entry name" value="PERIPLASMIC BINDING COMPONENT OF ABC TRANSPORTER"/>
    <property type="match status" value="1"/>
</dbReference>
<evidence type="ECO:0000256" key="4">
    <source>
        <dbReference type="SAM" id="SignalP"/>
    </source>
</evidence>
<dbReference type="PIRSF" id="PIRSF002741">
    <property type="entry name" value="MppA"/>
    <property type="match status" value="1"/>
</dbReference>
<proteinExistence type="inferred from homology"/>
<evidence type="ECO:0000313" key="7">
    <source>
        <dbReference type="Proteomes" id="UP000660680"/>
    </source>
</evidence>
<evidence type="ECO:0000256" key="3">
    <source>
        <dbReference type="ARBA" id="ARBA00022729"/>
    </source>
</evidence>
<protein>
    <submittedName>
        <fullName evidence="6">ABC transporter substrate-binding protein</fullName>
    </submittedName>
</protein>